<dbReference type="Proteomes" id="UP000249204">
    <property type="component" value="Unassembled WGS sequence"/>
</dbReference>
<organism evidence="1 2">
    <name type="scientific">Paenibacillus silvae</name>
    <dbReference type="NCBI Taxonomy" id="1325358"/>
    <lineage>
        <taxon>Bacteria</taxon>
        <taxon>Bacillati</taxon>
        <taxon>Bacillota</taxon>
        <taxon>Bacilli</taxon>
        <taxon>Bacillales</taxon>
        <taxon>Paenibacillaceae</taxon>
        <taxon>Paenibacillus</taxon>
    </lineage>
</organism>
<sequence>MCLHDYQRVVTIFLRV</sequence>
<dbReference type="EMBL" id="QKWW01000043">
    <property type="protein sequence ID" value="PZT54770.1"/>
    <property type="molecule type" value="Genomic_DNA"/>
</dbReference>
<gene>
    <name evidence="1" type="ORF">DN757_15530</name>
</gene>
<name>A0A2W6P4Y4_9BACL</name>
<accession>A0A2W6P4Y4</accession>
<reference evidence="1 2" key="1">
    <citation type="submission" date="2018-06" db="EMBL/GenBank/DDBJ databases">
        <title>Isolation of heavy metals resistant Paenibacillus silvae NC2 from Gold-Copper mine in ZiJin, China.</title>
        <authorList>
            <person name="Xu J."/>
            <person name="Mazhar H.S."/>
            <person name="Rensing C."/>
        </authorList>
    </citation>
    <scope>NUCLEOTIDE SEQUENCE [LARGE SCALE GENOMIC DNA]</scope>
    <source>
        <strain evidence="1 2">NC2</strain>
    </source>
</reference>
<dbReference type="AlphaFoldDB" id="A0A2W6P4Y4"/>
<evidence type="ECO:0000313" key="1">
    <source>
        <dbReference type="EMBL" id="PZT54770.1"/>
    </source>
</evidence>
<comment type="caution">
    <text evidence="1">The sequence shown here is derived from an EMBL/GenBank/DDBJ whole genome shotgun (WGS) entry which is preliminary data.</text>
</comment>
<protein>
    <submittedName>
        <fullName evidence="1">Uncharacterized protein</fullName>
    </submittedName>
</protein>
<evidence type="ECO:0000313" key="2">
    <source>
        <dbReference type="Proteomes" id="UP000249204"/>
    </source>
</evidence>
<proteinExistence type="predicted"/>